<proteinExistence type="predicted"/>
<keyword evidence="3" id="KW-1185">Reference proteome</keyword>
<dbReference type="EMBL" id="VNHW01000003">
    <property type="protein sequence ID" value="TYP89055.1"/>
    <property type="molecule type" value="Genomic_DNA"/>
</dbReference>
<evidence type="ECO:0000313" key="2">
    <source>
        <dbReference type="EMBL" id="TYP89055.1"/>
    </source>
</evidence>
<keyword evidence="1" id="KW-0472">Membrane</keyword>
<protein>
    <submittedName>
        <fullName evidence="2">Uncharacterized protein</fullName>
    </submittedName>
</protein>
<feature type="transmembrane region" description="Helical" evidence="1">
    <location>
        <begin position="9"/>
        <end position="33"/>
    </location>
</feature>
<keyword evidence="1" id="KW-0812">Transmembrane</keyword>
<keyword evidence="1" id="KW-1133">Transmembrane helix</keyword>
<dbReference type="Proteomes" id="UP000322499">
    <property type="component" value="Unassembled WGS sequence"/>
</dbReference>
<dbReference type="AlphaFoldDB" id="A0A5S5CZW2"/>
<organism evidence="2 3">
    <name type="scientific">Blastococcus xanthinilyticus</name>
    <dbReference type="NCBI Taxonomy" id="1564164"/>
    <lineage>
        <taxon>Bacteria</taxon>
        <taxon>Bacillati</taxon>
        <taxon>Actinomycetota</taxon>
        <taxon>Actinomycetes</taxon>
        <taxon>Geodermatophilales</taxon>
        <taxon>Geodermatophilaceae</taxon>
        <taxon>Blastococcus</taxon>
    </lineage>
</organism>
<gene>
    <name evidence="2" type="ORF">BD833_103211</name>
</gene>
<name>A0A5S5CZW2_9ACTN</name>
<evidence type="ECO:0000313" key="3">
    <source>
        <dbReference type="Proteomes" id="UP000322499"/>
    </source>
</evidence>
<accession>A0A5S5CZW2</accession>
<sequence>MNRRLLGQVLFWATITTASVLLGAVVYGALVYFNV</sequence>
<comment type="caution">
    <text evidence="2">The sequence shown here is derived from an EMBL/GenBank/DDBJ whole genome shotgun (WGS) entry which is preliminary data.</text>
</comment>
<evidence type="ECO:0000256" key="1">
    <source>
        <dbReference type="SAM" id="Phobius"/>
    </source>
</evidence>
<reference evidence="2 3" key="1">
    <citation type="submission" date="2019-07" db="EMBL/GenBank/DDBJ databases">
        <title>Genomic Encyclopedia of Archaeal and Bacterial Type Strains, Phase II (KMG-II): from individual species to whole genera.</title>
        <authorList>
            <person name="Goeker M."/>
        </authorList>
    </citation>
    <scope>NUCLEOTIDE SEQUENCE [LARGE SCALE GENOMIC DNA]</scope>
    <source>
        <strain evidence="2 3">DSM 46842</strain>
    </source>
</reference>